<evidence type="ECO:0000256" key="8">
    <source>
        <dbReference type="ARBA" id="ARBA00023326"/>
    </source>
</evidence>
<evidence type="ECO:0000256" key="4">
    <source>
        <dbReference type="ARBA" id="ARBA00022801"/>
    </source>
</evidence>
<dbReference type="PANTHER" id="PTHR31983:SF0">
    <property type="entry name" value="GLUCAN ENDO-1,3-BETA-D-GLUCOSIDASE 2"/>
    <property type="match status" value="1"/>
</dbReference>
<feature type="region of interest" description="Disordered" evidence="9">
    <location>
        <begin position="778"/>
        <end position="850"/>
    </location>
</feature>
<dbReference type="Gene3D" id="2.70.98.30">
    <property type="entry name" value="Golgi alpha-mannosidase II, domain 4"/>
    <property type="match status" value="1"/>
</dbReference>
<proteinExistence type="inferred from homology"/>
<dbReference type="PANTHER" id="PTHR31983">
    <property type="entry name" value="ENDO-1,3(4)-BETA-GLUCANASE 1"/>
    <property type="match status" value="1"/>
</dbReference>
<evidence type="ECO:0000313" key="11">
    <source>
        <dbReference type="EMBL" id="MBB5492043.1"/>
    </source>
</evidence>
<reference evidence="11 12" key="1">
    <citation type="submission" date="2020-08" db="EMBL/GenBank/DDBJ databases">
        <title>Sequencing the genomes of 1000 actinobacteria strains.</title>
        <authorList>
            <person name="Klenk H.-P."/>
        </authorList>
    </citation>
    <scope>NUCLEOTIDE SEQUENCE [LARGE SCALE GENOMIC DNA]</scope>
    <source>
        <strain evidence="11 12">DSM 44598</strain>
    </source>
</reference>
<keyword evidence="8" id="KW-0624">Polysaccharide degradation</keyword>
<keyword evidence="7" id="KW-0961">Cell wall biogenesis/degradation</keyword>
<dbReference type="GO" id="GO:0042973">
    <property type="term" value="F:glucan endo-1,3-beta-D-glucosidase activity"/>
    <property type="evidence" value="ECO:0007669"/>
    <property type="project" value="UniProtKB-EC"/>
</dbReference>
<dbReference type="EMBL" id="JACHDO010000001">
    <property type="protein sequence ID" value="MBB5492043.1"/>
    <property type="molecule type" value="Genomic_DNA"/>
</dbReference>
<dbReference type="GO" id="GO:0071555">
    <property type="term" value="P:cell wall organization"/>
    <property type="evidence" value="ECO:0007669"/>
    <property type="project" value="UniProtKB-KW"/>
</dbReference>
<comment type="catalytic activity">
    <reaction evidence="1">
        <text>Hydrolysis of (1-&gt;3)-beta-D-glucosidic linkages in (1-&gt;3)-beta-D-glucans.</text>
        <dbReference type="EC" id="3.2.1.39"/>
    </reaction>
</comment>
<dbReference type="Pfam" id="PF17652">
    <property type="entry name" value="Glyco_hydro81C"/>
    <property type="match status" value="1"/>
</dbReference>
<dbReference type="InterPro" id="IPR040720">
    <property type="entry name" value="GH81_C"/>
</dbReference>
<dbReference type="InterPro" id="IPR005200">
    <property type="entry name" value="Endo-beta-glucanase"/>
</dbReference>
<keyword evidence="6" id="KW-0326">Glycosidase</keyword>
<name>A0A840W9J4_9ACTN</name>
<evidence type="ECO:0000256" key="7">
    <source>
        <dbReference type="ARBA" id="ARBA00023316"/>
    </source>
</evidence>
<comment type="caution">
    <text evidence="11">The sequence shown here is derived from an EMBL/GenBank/DDBJ whole genome shotgun (WGS) entry which is preliminary data.</text>
</comment>
<comment type="similarity">
    <text evidence="2">Belongs to the glycosyl hydrolase 81 family.</text>
</comment>
<protein>
    <recommendedName>
        <fullName evidence="3">glucan endo-1,3-beta-D-glucosidase</fullName>
        <ecNumber evidence="3">3.2.1.39</ecNumber>
    </recommendedName>
</protein>
<feature type="region of interest" description="Disordered" evidence="9">
    <location>
        <begin position="1"/>
        <end position="27"/>
    </location>
</feature>
<evidence type="ECO:0000256" key="6">
    <source>
        <dbReference type="ARBA" id="ARBA00023295"/>
    </source>
</evidence>
<dbReference type="AlphaFoldDB" id="A0A840W9J4"/>
<organism evidence="11 12">
    <name type="scientific">Nocardiopsis metallicus</name>
    <dbReference type="NCBI Taxonomy" id="179819"/>
    <lineage>
        <taxon>Bacteria</taxon>
        <taxon>Bacillati</taxon>
        <taxon>Actinomycetota</taxon>
        <taxon>Actinomycetes</taxon>
        <taxon>Streptosporangiales</taxon>
        <taxon>Nocardiopsidaceae</taxon>
        <taxon>Nocardiopsis</taxon>
    </lineage>
</organism>
<dbReference type="EC" id="3.2.1.39" evidence="3"/>
<dbReference type="GO" id="GO:0052861">
    <property type="term" value="F:endo-1,3(4)-beta-glucanase activity"/>
    <property type="evidence" value="ECO:0007669"/>
    <property type="project" value="InterPro"/>
</dbReference>
<feature type="region of interest" description="Disordered" evidence="9">
    <location>
        <begin position="55"/>
        <end position="107"/>
    </location>
</feature>
<evidence type="ECO:0000256" key="2">
    <source>
        <dbReference type="ARBA" id="ARBA00010730"/>
    </source>
</evidence>
<feature type="domain" description="Glycosyl hydrolase family 81 C-terminal" evidence="10">
    <location>
        <begin position="411"/>
        <end position="718"/>
    </location>
</feature>
<evidence type="ECO:0000259" key="10">
    <source>
        <dbReference type="Pfam" id="PF17652"/>
    </source>
</evidence>
<evidence type="ECO:0000256" key="5">
    <source>
        <dbReference type="ARBA" id="ARBA00023277"/>
    </source>
</evidence>
<feature type="compositionally biased region" description="Low complexity" evidence="9">
    <location>
        <begin position="55"/>
        <end position="71"/>
    </location>
</feature>
<evidence type="ECO:0000256" key="9">
    <source>
        <dbReference type="SAM" id="MobiDB-lite"/>
    </source>
</evidence>
<dbReference type="Proteomes" id="UP000579647">
    <property type="component" value="Unassembled WGS sequence"/>
</dbReference>
<sequence>MAQPRGRPSPAPDPHGSPQAEPGHARPRTRTALGLLATASALVVGGATLAVTGTGTGAAPASADSAAEVPVGSGSYTTTRPAGASGPSDLNGAPVSPKVTDDHTGPAPTNEWWSSLIFQRYPDNPHGENLFAHPLSFNPHSGGLDMGYPDSHRLVGDDLKYEYTAVTDLTLGAAGLDSPDTRTADSGDWTVTAHWEGGGAQLRVTIGQGLPFAYAETGGAAAEVTFQGSPDIWHEDGSTIGATVNGRHYALFSPSGSPWTVSGDTLTADTGDEGYYSAAVLPSPEDLDAFAPYAHSHVTGSLVEYDYDESAATLTSTYQLQTEAREGEETGTLTALYPHQWAHVSGDLTDLAYVSPRGEMRVSEGTSFTTELTTQGIMPSLPTVDSADHDRMAALIDEVLAGEELFPEPGDTYWDGKAMGRLAQLIPVADSIGHTGARDELLSLVQGRLEDWLTAGGTRQFHYDAEWGTILGYPDSFGAATELNDHDFHYGYFVSAAAVVARYDRDWADEDAWGGMIRLLIQDVAGTDPDGDMFPRLRSFSPYAGHGWASGHAGFAAGNNQESSSEGMHFAAATAHFGALTGDEELRDLGVYLHTTQASTIARYWQNAGGDTFPEDYPEDVVGMVWGDGGDYRIWWDGGHEEHYGINYLPITAGSLYLGHDPEHAGAMYESLVAKLGGEPEIWRDIHWAHRALSDGEDALRMFEEQWDTYEPEAGSSKPHTYQWVSTLAEVGTVDASVTADTAHYAVFDNGAERAYTAFNPGASPLTVTFSDGTTLQVEPGALGSTVGEGGGGDPGNGDGPGPGPGPGEGNVGDGTLHLTDTRLSTGPSGTEGTITVPGADGQNHDGAPPSDSVVLELEDLTGSFTGGSTSFALPVDSGNGIGNAVQVRVSYDFDGDGSHDREEIYHYFATDDLPGWENYTQAQGLSSSDGSFADLDGGSVRVEIWSALGGQASQVRVGGQEGATLGIPFTD</sequence>
<dbReference type="GO" id="GO:0000272">
    <property type="term" value="P:polysaccharide catabolic process"/>
    <property type="evidence" value="ECO:0007669"/>
    <property type="project" value="UniProtKB-KW"/>
</dbReference>
<evidence type="ECO:0000256" key="1">
    <source>
        <dbReference type="ARBA" id="ARBA00000382"/>
    </source>
</evidence>
<keyword evidence="12" id="KW-1185">Reference proteome</keyword>
<dbReference type="PROSITE" id="PS52008">
    <property type="entry name" value="GH81"/>
    <property type="match status" value="1"/>
</dbReference>
<keyword evidence="4" id="KW-0378">Hydrolase</keyword>
<evidence type="ECO:0000256" key="3">
    <source>
        <dbReference type="ARBA" id="ARBA00012780"/>
    </source>
</evidence>
<evidence type="ECO:0000313" key="12">
    <source>
        <dbReference type="Proteomes" id="UP000579647"/>
    </source>
</evidence>
<gene>
    <name evidence="11" type="ORF">HNR07_003180</name>
</gene>
<accession>A0A840W9J4</accession>
<feature type="compositionally biased region" description="Gly residues" evidence="9">
    <location>
        <begin position="787"/>
        <end position="813"/>
    </location>
</feature>
<dbReference type="RefSeq" id="WP_184365610.1">
    <property type="nucleotide sequence ID" value="NZ_BAAAKM010000015.1"/>
</dbReference>
<keyword evidence="5" id="KW-0119">Carbohydrate metabolism</keyword>
<feature type="compositionally biased region" description="Polar residues" evidence="9">
    <location>
        <begin position="822"/>
        <end position="834"/>
    </location>
</feature>